<dbReference type="AlphaFoldDB" id="A0A1I7JFP9"/>
<sequence length="27" mass="2939">MQRLGVVAPHSRITGANMEKIIYPGLS</sequence>
<evidence type="ECO:0000313" key="2">
    <source>
        <dbReference type="Proteomes" id="UP000183926"/>
    </source>
</evidence>
<dbReference type="EMBL" id="FPBL01000024">
    <property type="protein sequence ID" value="SFU83942.1"/>
    <property type="molecule type" value="Genomic_DNA"/>
</dbReference>
<proteinExistence type="predicted"/>
<feature type="non-terminal residue" evidence="1">
    <location>
        <position position="27"/>
    </location>
</feature>
<name>A0A1I7JFP9_9PROT</name>
<accession>A0A1I7JFP9</accession>
<gene>
    <name evidence="1" type="ORF">SAMN05216339_1248</name>
</gene>
<evidence type="ECO:0000313" key="1">
    <source>
        <dbReference type="EMBL" id="SFU83942.1"/>
    </source>
</evidence>
<reference evidence="1 2" key="1">
    <citation type="submission" date="2016-10" db="EMBL/GenBank/DDBJ databases">
        <authorList>
            <person name="de Groot N.N."/>
        </authorList>
    </citation>
    <scope>NUCLEOTIDE SEQUENCE [LARGE SCALE GENOMIC DNA]</scope>
    <source>
        <strain evidence="1 2">Nm24</strain>
    </source>
</reference>
<dbReference type="Proteomes" id="UP000183926">
    <property type="component" value="Unassembled WGS sequence"/>
</dbReference>
<organism evidence="1 2">
    <name type="scientific">Nitrosomonas eutropha</name>
    <dbReference type="NCBI Taxonomy" id="916"/>
    <lineage>
        <taxon>Bacteria</taxon>
        <taxon>Pseudomonadati</taxon>
        <taxon>Pseudomonadota</taxon>
        <taxon>Betaproteobacteria</taxon>
        <taxon>Nitrosomonadales</taxon>
        <taxon>Nitrosomonadaceae</taxon>
        <taxon>Nitrosomonas</taxon>
    </lineage>
</organism>
<protein>
    <submittedName>
        <fullName evidence="1">Uncharacterized protein</fullName>
    </submittedName>
</protein>